<keyword evidence="8" id="KW-1185">Reference proteome</keyword>
<comment type="cofactor">
    <cofactor evidence="1">
        <name>FAD</name>
        <dbReference type="ChEBI" id="CHEBI:57692"/>
    </cofactor>
</comment>
<keyword evidence="7" id="KW-0560">Oxidoreductase</keyword>
<evidence type="ECO:0000259" key="6">
    <source>
        <dbReference type="Pfam" id="PF07992"/>
    </source>
</evidence>
<comment type="similarity">
    <text evidence="2">Belongs to the class-I pyridine nucleotide-disulfide oxidoreductase family.</text>
</comment>
<dbReference type="GO" id="GO:0016491">
    <property type="term" value="F:oxidoreductase activity"/>
    <property type="evidence" value="ECO:0007669"/>
    <property type="project" value="UniProtKB-KW"/>
</dbReference>
<sequence>MQMQEFDIVVIGGGPGGLAAAYGLHAQGLSVAVVEKDLWGGTCPNRGCDPKKILMAAVEAQGRAEALQGHGLTSVPQIDWPALMAAKRAYTTKIPAGTHGGLEAAKIATFHGAASFNADGTLTVGDDQLNSANWIVATGQEPRIPAIDGAEWLNTSNEFLDLDNLPADITLMGAGYVGVELASIANAAGSRVHLIHHSDRPLRAFDGDLVNDLLERLRAEGVDVQLNTTITTVAPADDQFKVTTTVGDSWTTGMVFATAGRQPVVDDLHLDRVNVATTTHGITVNGNLQTTNPHIFALGDVVDRPQPKLTPVAGFEGRYLTQTLTTCDSPDIVYPTIPSVVYGKAQLAQLGVTTAEATAAPDKYQVTDLDLTHWYSYQRIQDPHARIKVVVDRTTQHIVGAAVLSSEAEQLINYLDFVIENHMGSAEIGQTITAYPTLASDLSYFN</sequence>
<feature type="domain" description="Pyridine nucleotide-disulphide oxidoreductase dimerisation" evidence="5">
    <location>
        <begin position="337"/>
        <end position="440"/>
    </location>
</feature>
<dbReference type="EMBL" id="JBHTOM010000010">
    <property type="protein sequence ID" value="MFD1549682.1"/>
    <property type="molecule type" value="Genomic_DNA"/>
</dbReference>
<evidence type="ECO:0000256" key="2">
    <source>
        <dbReference type="ARBA" id="ARBA00007532"/>
    </source>
</evidence>
<dbReference type="Pfam" id="PF02852">
    <property type="entry name" value="Pyr_redox_dim"/>
    <property type="match status" value="1"/>
</dbReference>
<dbReference type="InterPro" id="IPR001100">
    <property type="entry name" value="Pyr_nuc-diS_OxRdtase"/>
</dbReference>
<keyword evidence="4" id="KW-0274">FAD</keyword>
<dbReference type="InterPro" id="IPR023753">
    <property type="entry name" value="FAD/NAD-binding_dom"/>
</dbReference>
<evidence type="ECO:0000256" key="1">
    <source>
        <dbReference type="ARBA" id="ARBA00001974"/>
    </source>
</evidence>
<dbReference type="Gene3D" id="3.50.50.60">
    <property type="entry name" value="FAD/NAD(P)-binding domain"/>
    <property type="match status" value="2"/>
</dbReference>
<feature type="domain" description="FAD/NAD(P)-binding" evidence="6">
    <location>
        <begin position="6"/>
        <end position="317"/>
    </location>
</feature>
<reference evidence="8" key="1">
    <citation type="journal article" date="2019" name="Int. J. Syst. Evol. Microbiol.">
        <title>The Global Catalogue of Microorganisms (GCM) 10K type strain sequencing project: providing services to taxonomists for standard genome sequencing and annotation.</title>
        <authorList>
            <consortium name="The Broad Institute Genomics Platform"/>
            <consortium name="The Broad Institute Genome Sequencing Center for Infectious Disease"/>
            <person name="Wu L."/>
            <person name="Ma J."/>
        </authorList>
    </citation>
    <scope>NUCLEOTIDE SEQUENCE [LARGE SCALE GENOMIC DNA]</scope>
    <source>
        <strain evidence="8">CCM 8906</strain>
    </source>
</reference>
<evidence type="ECO:0000259" key="5">
    <source>
        <dbReference type="Pfam" id="PF02852"/>
    </source>
</evidence>
<dbReference type="InterPro" id="IPR016156">
    <property type="entry name" value="FAD/NAD-linked_Rdtase_dimer_sf"/>
</dbReference>
<dbReference type="PIRSF" id="PIRSF000350">
    <property type="entry name" value="Mercury_reductase_MerA"/>
    <property type="match status" value="1"/>
</dbReference>
<evidence type="ECO:0000313" key="7">
    <source>
        <dbReference type="EMBL" id="MFD1549682.1"/>
    </source>
</evidence>
<evidence type="ECO:0000256" key="3">
    <source>
        <dbReference type="ARBA" id="ARBA00022630"/>
    </source>
</evidence>
<dbReference type="EC" id="1.-.-.-" evidence="7"/>
<comment type="caution">
    <text evidence="7">The sequence shown here is derived from an EMBL/GenBank/DDBJ whole genome shotgun (WGS) entry which is preliminary data.</text>
</comment>
<dbReference type="PRINTS" id="PR00368">
    <property type="entry name" value="FADPNR"/>
</dbReference>
<protein>
    <submittedName>
        <fullName evidence="7">Dihydrolipoyl dehydrogenase family protein</fullName>
        <ecNumber evidence="7">1.-.-.-</ecNumber>
    </submittedName>
</protein>
<dbReference type="RefSeq" id="WP_225421341.1">
    <property type="nucleotide sequence ID" value="NZ_JBHTOM010000010.1"/>
</dbReference>
<keyword evidence="3" id="KW-0285">Flavoprotein</keyword>
<evidence type="ECO:0000313" key="8">
    <source>
        <dbReference type="Proteomes" id="UP001597195"/>
    </source>
</evidence>
<name>A0ABW4H576_9LACO</name>
<dbReference type="PANTHER" id="PTHR43014">
    <property type="entry name" value="MERCURIC REDUCTASE"/>
    <property type="match status" value="1"/>
</dbReference>
<dbReference type="Pfam" id="PF07992">
    <property type="entry name" value="Pyr_redox_2"/>
    <property type="match status" value="1"/>
</dbReference>
<organism evidence="7 8">
    <name type="scientific">Levilactobacillus fuyuanensis</name>
    <dbReference type="NCBI Taxonomy" id="2486022"/>
    <lineage>
        <taxon>Bacteria</taxon>
        <taxon>Bacillati</taxon>
        <taxon>Bacillota</taxon>
        <taxon>Bacilli</taxon>
        <taxon>Lactobacillales</taxon>
        <taxon>Lactobacillaceae</taxon>
        <taxon>Levilactobacillus</taxon>
    </lineage>
</organism>
<dbReference type="InterPro" id="IPR004099">
    <property type="entry name" value="Pyr_nucl-diS_OxRdtase_dimer"/>
</dbReference>
<dbReference type="PRINTS" id="PR00411">
    <property type="entry name" value="PNDRDTASEI"/>
</dbReference>
<proteinExistence type="inferred from homology"/>
<gene>
    <name evidence="7" type="ORF">ACFQ5T_08205</name>
</gene>
<dbReference type="InterPro" id="IPR036188">
    <property type="entry name" value="FAD/NAD-bd_sf"/>
</dbReference>
<dbReference type="SUPFAM" id="SSF51905">
    <property type="entry name" value="FAD/NAD(P)-binding domain"/>
    <property type="match status" value="1"/>
</dbReference>
<dbReference type="Proteomes" id="UP001597195">
    <property type="component" value="Unassembled WGS sequence"/>
</dbReference>
<dbReference type="Gene3D" id="3.30.390.30">
    <property type="match status" value="1"/>
</dbReference>
<evidence type="ECO:0000256" key="4">
    <source>
        <dbReference type="ARBA" id="ARBA00022827"/>
    </source>
</evidence>
<dbReference type="PANTHER" id="PTHR43014:SF5">
    <property type="entry name" value="GLUTATHIONE REDUCTASE (NADPH)"/>
    <property type="match status" value="1"/>
</dbReference>
<accession>A0ABW4H576</accession>
<dbReference type="SUPFAM" id="SSF55424">
    <property type="entry name" value="FAD/NAD-linked reductases, dimerisation (C-terminal) domain"/>
    <property type="match status" value="1"/>
</dbReference>